<dbReference type="PROSITE" id="PS00600">
    <property type="entry name" value="AA_TRANSFER_CLASS_3"/>
    <property type="match status" value="1"/>
</dbReference>
<evidence type="ECO:0000256" key="3">
    <source>
        <dbReference type="ARBA" id="ARBA00023002"/>
    </source>
</evidence>
<evidence type="ECO:0000259" key="4">
    <source>
        <dbReference type="Pfam" id="PF00725"/>
    </source>
</evidence>
<dbReference type="PANTHER" id="PTHR43713">
    <property type="entry name" value="GLUTAMATE-1-SEMIALDEHYDE 2,1-AMINOMUTASE"/>
    <property type="match status" value="1"/>
</dbReference>
<dbReference type="Pfam" id="PF02737">
    <property type="entry name" value="3HCDH_N"/>
    <property type="match status" value="1"/>
</dbReference>
<dbReference type="SUPFAM" id="SSF48179">
    <property type="entry name" value="6-phosphogluconate dehydrogenase C-terminal domain-like"/>
    <property type="match status" value="1"/>
</dbReference>
<feature type="domain" description="3-hydroxyacyl-CoA dehydrogenase NAD binding" evidence="5">
    <location>
        <begin position="490"/>
        <end position="602"/>
    </location>
</feature>
<dbReference type="RefSeq" id="WP_020892926.1">
    <property type="nucleotide sequence ID" value="NZ_ATNM01000069.1"/>
</dbReference>
<dbReference type="GO" id="GO:0016616">
    <property type="term" value="F:oxidoreductase activity, acting on the CH-OH group of donors, NAD or NADP as acceptor"/>
    <property type="evidence" value="ECO:0007669"/>
    <property type="project" value="InterPro"/>
</dbReference>
<dbReference type="PATRIC" id="fig|641524.5.peg.1633"/>
<accession>S7WZI3</accession>
<name>S7WZI3_9BACT</name>
<dbReference type="GO" id="GO:0070403">
    <property type="term" value="F:NAD+ binding"/>
    <property type="evidence" value="ECO:0007669"/>
    <property type="project" value="InterPro"/>
</dbReference>
<organism evidence="6 7">
    <name type="scientific">Cyclobacterium qasimii M12-11B</name>
    <dbReference type="NCBI Taxonomy" id="641524"/>
    <lineage>
        <taxon>Bacteria</taxon>
        <taxon>Pseudomonadati</taxon>
        <taxon>Bacteroidota</taxon>
        <taxon>Cytophagia</taxon>
        <taxon>Cytophagales</taxon>
        <taxon>Cyclobacteriaceae</taxon>
        <taxon>Cyclobacterium</taxon>
    </lineage>
</organism>
<dbReference type="Proteomes" id="UP000014974">
    <property type="component" value="Unassembled WGS sequence"/>
</dbReference>
<dbReference type="SUPFAM" id="SSF51735">
    <property type="entry name" value="NAD(P)-binding Rossmann-fold domains"/>
    <property type="match status" value="1"/>
</dbReference>
<protein>
    <submittedName>
        <fullName evidence="6">Glutamate-1-semialdehyde aminotransferase</fullName>
        <ecNumber evidence="6">5.4.3.8</ecNumber>
    </submittedName>
</protein>
<dbReference type="eggNOG" id="COG0001">
    <property type="taxonomic scope" value="Bacteria"/>
</dbReference>
<dbReference type="GO" id="GO:0042286">
    <property type="term" value="F:glutamate-1-semialdehyde 2,1-aminomutase activity"/>
    <property type="evidence" value="ECO:0007669"/>
    <property type="project" value="UniProtKB-EC"/>
</dbReference>
<dbReference type="InterPro" id="IPR015424">
    <property type="entry name" value="PyrdxlP-dep_Trfase"/>
</dbReference>
<comment type="cofactor">
    <cofactor evidence="1">
        <name>pyridoxal 5'-phosphate</name>
        <dbReference type="ChEBI" id="CHEBI:597326"/>
    </cofactor>
</comment>
<evidence type="ECO:0000313" key="7">
    <source>
        <dbReference type="Proteomes" id="UP000014974"/>
    </source>
</evidence>
<dbReference type="Pfam" id="PF00202">
    <property type="entry name" value="Aminotran_3"/>
    <property type="match status" value="1"/>
</dbReference>
<evidence type="ECO:0000256" key="1">
    <source>
        <dbReference type="ARBA" id="ARBA00001933"/>
    </source>
</evidence>
<reference evidence="6 7" key="1">
    <citation type="journal article" date="2013" name="Genome Announc.">
        <title>Draft Genome Sequence of Cyclobacterium qasimii Strain M12-11BT, Isolated from Arctic Marine Sediment.</title>
        <authorList>
            <person name="Shivaji S."/>
            <person name="Ara S."/>
            <person name="Singh A."/>
            <person name="Kumar Pinnaka A."/>
        </authorList>
    </citation>
    <scope>NUCLEOTIDE SEQUENCE [LARGE SCALE GENOMIC DNA]</scope>
    <source>
        <strain evidence="6 7">M12-11B</strain>
    </source>
</reference>
<dbReference type="InterPro" id="IPR036291">
    <property type="entry name" value="NAD(P)-bd_dom_sf"/>
</dbReference>
<dbReference type="GO" id="GO:0006631">
    <property type="term" value="P:fatty acid metabolic process"/>
    <property type="evidence" value="ECO:0007669"/>
    <property type="project" value="InterPro"/>
</dbReference>
<dbReference type="Pfam" id="PF00725">
    <property type="entry name" value="3HCDH"/>
    <property type="match status" value="1"/>
</dbReference>
<evidence type="ECO:0000259" key="5">
    <source>
        <dbReference type="Pfam" id="PF02737"/>
    </source>
</evidence>
<dbReference type="InterPro" id="IPR015421">
    <property type="entry name" value="PyrdxlP-dep_Trfase_major"/>
</dbReference>
<dbReference type="InterPro" id="IPR015422">
    <property type="entry name" value="PyrdxlP-dep_Trfase_small"/>
</dbReference>
<keyword evidence="6" id="KW-0808">Transferase</keyword>
<gene>
    <name evidence="6" type="ORF">ADICYQ_1650</name>
</gene>
<feature type="domain" description="3-hydroxyacyl-CoA dehydrogenase C-terminal" evidence="4">
    <location>
        <begin position="610"/>
        <end position="704"/>
    </location>
</feature>
<dbReference type="InterPro" id="IPR006108">
    <property type="entry name" value="3HC_DH_C"/>
</dbReference>
<keyword evidence="2" id="KW-0663">Pyridoxal phosphate</keyword>
<dbReference type="eggNOG" id="COG1250">
    <property type="taxonomic scope" value="Bacteria"/>
</dbReference>
<dbReference type="GO" id="GO:0008483">
    <property type="term" value="F:transaminase activity"/>
    <property type="evidence" value="ECO:0007669"/>
    <property type="project" value="UniProtKB-KW"/>
</dbReference>
<sequence>MNNEKYQKSADLLARAKKVLAGGVSSEFRKYNHPHALFYSHGSGSRIYDVDGNEYRDFTLSQGPLILGHSHPEVLKAVNDYSAKGQLFAGQHIMELELAEKLQELIPSAEMMRFCLDGSEAVQTAFRVARSKTGKSKFLRFEGHYHGWLDNVCYGISTPSPEALGPRAVPSPNPWSQGLPPDSINEFHLLPWNDLELVKAKLAESHHEIAAIITEPIMCNNGCILPNEGYLQGLRDLCDEYNIALIFDEVITGFRIGLGGAQTFFGITPDMSIFAKAIGSGYPISAIVGKKEWIEEISSARVIHAGTMNTANPTVAAAMATVSFLERENPYAKMFELGDQLRAGLRELAKKTGHNMIVSGIGPIIHTGFSDGEGLNEFRDVLKLDKAKLGQFIAGLHNDGVRVIGRGLWYLSAIHTEDDILHALKSVEKVLTQMNENKMTPSEKQICLVGEGKDLSGIALCLGNSGHKVSLIGNKLTKTALSIALDTHPLISQDQEWSTLKSADLIIANTSENIDLKKEVLGKIAQNVSTDTLIAINSESYPLEDLQEVFPNPEDLIVLNWVYPAHQTFFLEVITNSQTKTDPVVALMKLAKESWGKDPYLLKNGKGIRSRLLAAMARESFYLIDNGYAEPIDIDRACRNDPGYYLPFAGNFRYMDLMGTFIYGVVMKDLNPELSRENAPSKLLASKISEGKSGMENDEGFYSYSKNEAETFEEDFLKFNKKIKTLMERYPFESENNPQQANP</sequence>
<dbReference type="AlphaFoldDB" id="S7WZI3"/>
<dbReference type="Gene3D" id="3.40.640.10">
    <property type="entry name" value="Type I PLP-dependent aspartate aminotransferase-like (Major domain)"/>
    <property type="match status" value="1"/>
</dbReference>
<keyword evidence="3" id="KW-0560">Oxidoreductase</keyword>
<dbReference type="EC" id="5.4.3.8" evidence="6"/>
<dbReference type="InterPro" id="IPR006176">
    <property type="entry name" value="3-OHacyl-CoA_DH_NAD-bd"/>
</dbReference>
<dbReference type="InterPro" id="IPR013328">
    <property type="entry name" value="6PGD_dom2"/>
</dbReference>
<dbReference type="EMBL" id="ATNM01000069">
    <property type="protein sequence ID" value="EPR69303.1"/>
    <property type="molecule type" value="Genomic_DNA"/>
</dbReference>
<keyword evidence="6" id="KW-0032">Aminotransferase</keyword>
<dbReference type="Gene3D" id="3.90.1150.10">
    <property type="entry name" value="Aspartate Aminotransferase, domain 1"/>
    <property type="match status" value="1"/>
</dbReference>
<dbReference type="STRING" id="641524.ADICYQ_1650"/>
<evidence type="ECO:0000256" key="2">
    <source>
        <dbReference type="ARBA" id="ARBA00022898"/>
    </source>
</evidence>
<dbReference type="InterPro" id="IPR005814">
    <property type="entry name" value="Aminotrans_3"/>
</dbReference>
<dbReference type="SUPFAM" id="SSF53383">
    <property type="entry name" value="PLP-dependent transferases"/>
    <property type="match status" value="1"/>
</dbReference>
<evidence type="ECO:0000313" key="6">
    <source>
        <dbReference type="EMBL" id="EPR69303.1"/>
    </source>
</evidence>
<comment type="caution">
    <text evidence="6">The sequence shown here is derived from an EMBL/GenBank/DDBJ whole genome shotgun (WGS) entry which is preliminary data.</text>
</comment>
<dbReference type="GO" id="GO:0030170">
    <property type="term" value="F:pyridoxal phosphate binding"/>
    <property type="evidence" value="ECO:0007669"/>
    <property type="project" value="InterPro"/>
</dbReference>
<dbReference type="InterPro" id="IPR049704">
    <property type="entry name" value="Aminotrans_3_PPA_site"/>
</dbReference>
<dbReference type="PANTHER" id="PTHR43713:SF3">
    <property type="entry name" value="GLUTAMATE-1-SEMIALDEHYDE 2,1-AMINOMUTASE 1, CHLOROPLASTIC-RELATED"/>
    <property type="match status" value="1"/>
</dbReference>
<proteinExistence type="predicted"/>
<dbReference type="Gene3D" id="3.40.50.720">
    <property type="entry name" value="NAD(P)-binding Rossmann-like Domain"/>
    <property type="match status" value="1"/>
</dbReference>
<dbReference type="CDD" id="cd00610">
    <property type="entry name" value="OAT_like"/>
    <property type="match status" value="1"/>
</dbReference>
<dbReference type="Gene3D" id="1.10.1040.10">
    <property type="entry name" value="N-(1-d-carboxylethyl)-l-norvaline Dehydrogenase, domain 2"/>
    <property type="match status" value="1"/>
</dbReference>
<dbReference type="InterPro" id="IPR008927">
    <property type="entry name" value="6-PGluconate_DH-like_C_sf"/>
</dbReference>
<keyword evidence="6" id="KW-0413">Isomerase</keyword>